<proteinExistence type="predicted"/>
<dbReference type="EMBL" id="QGDQ01000029">
    <property type="protein sequence ID" value="PWJ48655.1"/>
    <property type="molecule type" value="Genomic_DNA"/>
</dbReference>
<feature type="region of interest" description="Disordered" evidence="1">
    <location>
        <begin position="64"/>
        <end position="83"/>
    </location>
</feature>
<sequence>MDIWIVAALTAWVPVSFALALLLGRSITHADQRERAALPPHPGAERPHEERPAAVVVSLHVTGVDRSQAQPQLTHDSPRRIAS</sequence>
<dbReference type="OrthoDB" id="9989190at2"/>
<gene>
    <name evidence="2" type="ORF">BXY45_12936</name>
</gene>
<comment type="caution">
    <text evidence="2">The sequence shown here is derived from an EMBL/GenBank/DDBJ whole genome shotgun (WGS) entry which is preliminary data.</text>
</comment>
<evidence type="ECO:0000256" key="1">
    <source>
        <dbReference type="SAM" id="MobiDB-lite"/>
    </source>
</evidence>
<feature type="region of interest" description="Disordered" evidence="1">
    <location>
        <begin position="33"/>
        <end position="52"/>
    </location>
</feature>
<protein>
    <submittedName>
        <fullName evidence="2">Uncharacterized protein</fullName>
    </submittedName>
</protein>
<dbReference type="Proteomes" id="UP000245469">
    <property type="component" value="Unassembled WGS sequence"/>
</dbReference>
<accession>A0A315ZSX9</accession>
<feature type="compositionally biased region" description="Basic and acidic residues" evidence="1">
    <location>
        <begin position="43"/>
        <end position="52"/>
    </location>
</feature>
<keyword evidence="3" id="KW-1185">Reference proteome</keyword>
<reference evidence="2 3" key="1">
    <citation type="submission" date="2018-03" db="EMBL/GenBank/DDBJ databases">
        <title>Genomic Encyclopedia of Archaeal and Bacterial Type Strains, Phase II (KMG-II): from individual species to whole genera.</title>
        <authorList>
            <person name="Goeker M."/>
        </authorList>
    </citation>
    <scope>NUCLEOTIDE SEQUENCE [LARGE SCALE GENOMIC DNA]</scope>
    <source>
        <strain evidence="2 3">DSM 44889</strain>
    </source>
</reference>
<name>A0A315ZSX9_9ACTN</name>
<dbReference type="RefSeq" id="WP_109776009.1">
    <property type="nucleotide sequence ID" value="NZ_QGDQ01000029.1"/>
</dbReference>
<dbReference type="AlphaFoldDB" id="A0A315ZSX9"/>
<feature type="compositionally biased region" description="Polar residues" evidence="1">
    <location>
        <begin position="65"/>
        <end position="75"/>
    </location>
</feature>
<evidence type="ECO:0000313" key="2">
    <source>
        <dbReference type="EMBL" id="PWJ48655.1"/>
    </source>
</evidence>
<organism evidence="2 3">
    <name type="scientific">Quadrisphaera granulorum</name>
    <dbReference type="NCBI Taxonomy" id="317664"/>
    <lineage>
        <taxon>Bacteria</taxon>
        <taxon>Bacillati</taxon>
        <taxon>Actinomycetota</taxon>
        <taxon>Actinomycetes</taxon>
        <taxon>Kineosporiales</taxon>
        <taxon>Kineosporiaceae</taxon>
        <taxon>Quadrisphaera</taxon>
    </lineage>
</organism>
<evidence type="ECO:0000313" key="3">
    <source>
        <dbReference type="Proteomes" id="UP000245469"/>
    </source>
</evidence>